<keyword evidence="2" id="KW-1185">Reference proteome</keyword>
<reference evidence="1" key="1">
    <citation type="submission" date="2020-10" db="EMBL/GenBank/DDBJ databases">
        <title>Phylogeny of dyella-like bacteria.</title>
        <authorList>
            <person name="Fu J."/>
        </authorList>
    </citation>
    <scope>NUCLEOTIDE SEQUENCE</scope>
    <source>
        <strain evidence="1">DHOC52</strain>
    </source>
</reference>
<evidence type="ECO:0008006" key="3">
    <source>
        <dbReference type="Google" id="ProtNLM"/>
    </source>
</evidence>
<dbReference type="EMBL" id="JADIKE010000024">
    <property type="protein sequence ID" value="MBM7124093.1"/>
    <property type="molecule type" value="Genomic_DNA"/>
</dbReference>
<organism evidence="1 2">
    <name type="scientific">Dyella flava</name>
    <dbReference type="NCBI Taxonomy" id="1920170"/>
    <lineage>
        <taxon>Bacteria</taxon>
        <taxon>Pseudomonadati</taxon>
        <taxon>Pseudomonadota</taxon>
        <taxon>Gammaproteobacteria</taxon>
        <taxon>Lysobacterales</taxon>
        <taxon>Rhodanobacteraceae</taxon>
        <taxon>Dyella</taxon>
    </lineage>
</organism>
<protein>
    <recommendedName>
        <fullName evidence="3">Secreted protein</fullName>
    </recommendedName>
</protein>
<sequence>MNLSIISIRGVAMAWLVGAILLHPPLLLAANPIQNNAPDKEVELLMERVGPPSPLAIKTFEQAGMLEVKPHTLTSDERLKVERALVALPALHQRVLLDKLDHLAFVDGIPGEGTGLTSPGEHAGHYDITLRASLINESLSTFLTTKERRDFSSSGGETTVTMDGQGVDALHYVLLHESTHVVDRTCHITDDKNSLFTAGIWIEAHKLVPSLASTVLNETYFRTGKPFGIEKAATVYDALSKSPFVSLYSTASSAEDFAELVAWHEVRRDGGALTIELGADAQWRPLAFAGVDKRFKYVDDLLAHPRRYGCANYAS</sequence>
<dbReference type="RefSeq" id="WP_204679035.1">
    <property type="nucleotide sequence ID" value="NZ_BSNR01000006.1"/>
</dbReference>
<gene>
    <name evidence="1" type="ORF">ISP19_01765</name>
</gene>
<name>A0ABS2K024_9GAMM</name>
<dbReference type="Proteomes" id="UP001430149">
    <property type="component" value="Unassembled WGS sequence"/>
</dbReference>
<accession>A0ABS2K024</accession>
<proteinExistence type="predicted"/>
<comment type="caution">
    <text evidence="1">The sequence shown here is derived from an EMBL/GenBank/DDBJ whole genome shotgun (WGS) entry which is preliminary data.</text>
</comment>
<evidence type="ECO:0000313" key="2">
    <source>
        <dbReference type="Proteomes" id="UP001430149"/>
    </source>
</evidence>
<evidence type="ECO:0000313" key="1">
    <source>
        <dbReference type="EMBL" id="MBM7124093.1"/>
    </source>
</evidence>